<dbReference type="PANTHER" id="PTHR36536">
    <property type="entry name" value="UPF0111 PROTEIN HI_1603"/>
    <property type="match status" value="1"/>
</dbReference>
<dbReference type="Pfam" id="PF01865">
    <property type="entry name" value="PhoU_div"/>
    <property type="match status" value="1"/>
</dbReference>
<name>A0A520KY63_9EURY</name>
<dbReference type="SUPFAM" id="SSF109755">
    <property type="entry name" value="PhoU-like"/>
    <property type="match status" value="1"/>
</dbReference>
<comment type="caution">
    <text evidence="2">The sequence shown here is derived from an EMBL/GenBank/DDBJ whole genome shotgun (WGS) entry which is preliminary data.</text>
</comment>
<dbReference type="NCBIfam" id="TIGR00153">
    <property type="entry name" value="TIGR00153 family protein"/>
    <property type="match status" value="1"/>
</dbReference>
<dbReference type="PANTHER" id="PTHR36536:SF3">
    <property type="entry name" value="UPF0111 PROTEIN HI_1603"/>
    <property type="match status" value="1"/>
</dbReference>
<gene>
    <name evidence="2" type="ORF">EF807_03805</name>
</gene>
<organism evidence="2 3">
    <name type="scientific">Candidatus Methanolliviera hydrocarbonicum</name>
    <dbReference type="NCBI Taxonomy" id="2491085"/>
    <lineage>
        <taxon>Archaea</taxon>
        <taxon>Methanobacteriati</taxon>
        <taxon>Methanobacteriota</taxon>
        <taxon>Candidatus Methanoliparia</taxon>
        <taxon>Candidatus Methanoliparales</taxon>
        <taxon>Candidatus Methanollivieraceae</taxon>
        <taxon>Candidatus Methanolliviera</taxon>
    </lineage>
</organism>
<dbReference type="AlphaFoldDB" id="A0A520KY63"/>
<dbReference type="InterPro" id="IPR018445">
    <property type="entry name" value="Put_Phosphate_transp_reg"/>
</dbReference>
<dbReference type="Proteomes" id="UP000320766">
    <property type="component" value="Unassembled WGS sequence"/>
</dbReference>
<dbReference type="Gene3D" id="1.20.58.220">
    <property type="entry name" value="Phosphate transport system protein phou homolog 2, domain 2"/>
    <property type="match status" value="1"/>
</dbReference>
<protein>
    <submittedName>
        <fullName evidence="2">TIGR00153 family protein</fullName>
    </submittedName>
</protein>
<sequence>MFNSDKTYKSIEKGSRMRVPRVYANSPFKPLYKHAVKGIESVRKLREVLDAFCEEDFERAREDAEEVSRLEHQSDLIKKDIRAKISSSILLPVNRQDLLSFIKPQDTIADAAEDAAIFLTIRESRNVPKEIKEYLSKMMDETLDLLEAYRVVVAKFSRLPKVTFRKREIREIINLIRPIEEAEHVIDLIELDAARRLFQLEGELEVLEIWHLSGIIKRLSDISNAASKAADRMRTLVFR</sequence>
<evidence type="ECO:0000256" key="1">
    <source>
        <dbReference type="ARBA" id="ARBA00008591"/>
    </source>
</evidence>
<proteinExistence type="inferred from homology"/>
<reference evidence="2 3" key="1">
    <citation type="journal article" date="2019" name="Nat. Microbiol.">
        <title>Wide diversity of methane and short-chain alkane metabolisms in uncultured archaea.</title>
        <authorList>
            <person name="Borrel G."/>
            <person name="Adam P.S."/>
            <person name="McKay L.J."/>
            <person name="Chen L.X."/>
            <person name="Sierra-Garcia I.N."/>
            <person name="Sieber C.M."/>
            <person name="Letourneur Q."/>
            <person name="Ghozlane A."/>
            <person name="Andersen G.L."/>
            <person name="Li W.J."/>
            <person name="Hallam S.J."/>
            <person name="Muyzer G."/>
            <person name="de Oliveira V.M."/>
            <person name="Inskeep W.P."/>
            <person name="Banfield J.F."/>
            <person name="Gribaldo S."/>
        </authorList>
    </citation>
    <scope>NUCLEOTIDE SEQUENCE [LARGE SCALE GENOMIC DNA]</scope>
    <source>
        <strain evidence="2">NM1b</strain>
    </source>
</reference>
<dbReference type="InterPro" id="IPR002727">
    <property type="entry name" value="DUF47"/>
</dbReference>
<comment type="similarity">
    <text evidence="1">Belongs to the UPF0111 family.</text>
</comment>
<dbReference type="InterPro" id="IPR038078">
    <property type="entry name" value="PhoU-like_sf"/>
</dbReference>
<accession>A0A520KY63</accession>
<evidence type="ECO:0000313" key="3">
    <source>
        <dbReference type="Proteomes" id="UP000320766"/>
    </source>
</evidence>
<evidence type="ECO:0000313" key="2">
    <source>
        <dbReference type="EMBL" id="RZN70068.1"/>
    </source>
</evidence>
<dbReference type="EMBL" id="RXIL01000062">
    <property type="protein sequence ID" value="RZN70068.1"/>
    <property type="molecule type" value="Genomic_DNA"/>
</dbReference>